<comment type="caution">
    <text evidence="2">The sequence shown here is derived from an EMBL/GenBank/DDBJ whole genome shotgun (WGS) entry which is preliminary data.</text>
</comment>
<keyword evidence="3" id="KW-1185">Reference proteome</keyword>
<sequence>MLWRAEQQGKEEEEEEVEEVEVESFPGPPQECVYSLTQQILLPNGIISSSLCHFILPLPSWDWAPPASALSHLLAAYEIGMSIADRTLYDYGAVMGQLEKARLLG</sequence>
<gene>
    <name evidence="2" type="ORF">DUI87_29075</name>
</gene>
<proteinExistence type="predicted"/>
<name>A0A3M0J0C5_HIRRU</name>
<dbReference type="AlphaFoldDB" id="A0A3M0J0C5"/>
<feature type="region of interest" description="Disordered" evidence="1">
    <location>
        <begin position="1"/>
        <end position="23"/>
    </location>
</feature>
<evidence type="ECO:0000256" key="1">
    <source>
        <dbReference type="SAM" id="MobiDB-lite"/>
    </source>
</evidence>
<feature type="compositionally biased region" description="Acidic residues" evidence="1">
    <location>
        <begin position="11"/>
        <end position="22"/>
    </location>
</feature>
<reference evidence="2 3" key="1">
    <citation type="submission" date="2018-07" db="EMBL/GenBank/DDBJ databases">
        <title>A high quality draft genome assembly of the barn swallow (H. rustica rustica).</title>
        <authorList>
            <person name="Formenti G."/>
            <person name="Chiara M."/>
            <person name="Poveda L."/>
            <person name="Francoijs K.-J."/>
            <person name="Bonisoli-Alquati A."/>
            <person name="Canova L."/>
            <person name="Gianfranceschi L."/>
            <person name="Horner D.S."/>
            <person name="Saino N."/>
        </authorList>
    </citation>
    <scope>NUCLEOTIDE SEQUENCE [LARGE SCALE GENOMIC DNA]</scope>
    <source>
        <strain evidence="2">Chelidonia</strain>
        <tissue evidence="2">Blood</tissue>
    </source>
</reference>
<accession>A0A3M0J0C5</accession>
<dbReference type="EMBL" id="QRBI01000197">
    <property type="protein sequence ID" value="RMB94268.1"/>
    <property type="molecule type" value="Genomic_DNA"/>
</dbReference>
<evidence type="ECO:0000313" key="3">
    <source>
        <dbReference type="Proteomes" id="UP000269221"/>
    </source>
</evidence>
<protein>
    <submittedName>
        <fullName evidence="2">Uncharacterized protein</fullName>
    </submittedName>
</protein>
<evidence type="ECO:0000313" key="2">
    <source>
        <dbReference type="EMBL" id="RMB94268.1"/>
    </source>
</evidence>
<organism evidence="2 3">
    <name type="scientific">Hirundo rustica rustica</name>
    <dbReference type="NCBI Taxonomy" id="333673"/>
    <lineage>
        <taxon>Eukaryota</taxon>
        <taxon>Metazoa</taxon>
        <taxon>Chordata</taxon>
        <taxon>Craniata</taxon>
        <taxon>Vertebrata</taxon>
        <taxon>Euteleostomi</taxon>
        <taxon>Archelosauria</taxon>
        <taxon>Archosauria</taxon>
        <taxon>Dinosauria</taxon>
        <taxon>Saurischia</taxon>
        <taxon>Theropoda</taxon>
        <taxon>Coelurosauria</taxon>
        <taxon>Aves</taxon>
        <taxon>Neognathae</taxon>
        <taxon>Neoaves</taxon>
        <taxon>Telluraves</taxon>
        <taxon>Australaves</taxon>
        <taxon>Passeriformes</taxon>
        <taxon>Sylvioidea</taxon>
        <taxon>Hirundinidae</taxon>
        <taxon>Hirundo</taxon>
    </lineage>
</organism>
<dbReference type="Proteomes" id="UP000269221">
    <property type="component" value="Unassembled WGS sequence"/>
</dbReference>